<gene>
    <name evidence="1" type="ORF">RFI_38790</name>
</gene>
<evidence type="ECO:0000313" key="1">
    <source>
        <dbReference type="EMBL" id="ETN98701.1"/>
    </source>
</evidence>
<dbReference type="Proteomes" id="UP000023152">
    <property type="component" value="Unassembled WGS sequence"/>
</dbReference>
<comment type="caution">
    <text evidence="1">The sequence shown here is derived from an EMBL/GenBank/DDBJ whole genome shotgun (WGS) entry which is preliminary data.</text>
</comment>
<organism evidence="1 2">
    <name type="scientific">Reticulomyxa filosa</name>
    <dbReference type="NCBI Taxonomy" id="46433"/>
    <lineage>
        <taxon>Eukaryota</taxon>
        <taxon>Sar</taxon>
        <taxon>Rhizaria</taxon>
        <taxon>Retaria</taxon>
        <taxon>Foraminifera</taxon>
        <taxon>Monothalamids</taxon>
        <taxon>Reticulomyxidae</taxon>
        <taxon>Reticulomyxa</taxon>
    </lineage>
</organism>
<evidence type="ECO:0000313" key="2">
    <source>
        <dbReference type="Proteomes" id="UP000023152"/>
    </source>
</evidence>
<reference evidence="1 2" key="1">
    <citation type="journal article" date="2013" name="Curr. Biol.">
        <title>The Genome of the Foraminiferan Reticulomyxa filosa.</title>
        <authorList>
            <person name="Glockner G."/>
            <person name="Hulsmann N."/>
            <person name="Schleicher M."/>
            <person name="Noegel A.A."/>
            <person name="Eichinger L."/>
            <person name="Gallinger C."/>
            <person name="Pawlowski J."/>
            <person name="Sierra R."/>
            <person name="Euteneuer U."/>
            <person name="Pillet L."/>
            <person name="Moustafa A."/>
            <person name="Platzer M."/>
            <person name="Groth M."/>
            <person name="Szafranski K."/>
            <person name="Schliwa M."/>
        </authorList>
    </citation>
    <scope>NUCLEOTIDE SEQUENCE [LARGE SCALE GENOMIC DNA]</scope>
</reference>
<sequence length="158" mass="17680">MVGGDFASIRDVATACGGVIPSSGTGGSSGASGGVSGSGDSFGDDDDDVGDVLLLDSAEEHFDVQQVRIAFLQFFVRICRNYRAFVEYTETKNLTMRFRSQDFLASFPENERVYPLFAHDFYSNKAFFETLHCYFFLIKKKKKLIIIMIGFRCRFAEN</sequence>
<keyword evidence="2" id="KW-1185">Reference proteome</keyword>
<name>X6LC32_RETFI</name>
<accession>X6LC32</accession>
<dbReference type="EMBL" id="ASPP01045991">
    <property type="protein sequence ID" value="ETN98701.1"/>
    <property type="molecule type" value="Genomic_DNA"/>
</dbReference>
<protein>
    <submittedName>
        <fullName evidence="1">Uncharacterized protein</fullName>
    </submittedName>
</protein>
<dbReference type="AlphaFoldDB" id="X6LC32"/>
<proteinExistence type="predicted"/>